<dbReference type="CDD" id="cd06558">
    <property type="entry name" value="crotonase-like"/>
    <property type="match status" value="1"/>
</dbReference>
<keyword evidence="3" id="KW-1185">Reference proteome</keyword>
<comment type="similarity">
    <text evidence="1">Belongs to the enoyl-CoA hydratase/isomerase family.</text>
</comment>
<evidence type="ECO:0000256" key="1">
    <source>
        <dbReference type="ARBA" id="ARBA00005254"/>
    </source>
</evidence>
<dbReference type="InterPro" id="IPR001753">
    <property type="entry name" value="Enoyl-CoA_hydra/iso"/>
</dbReference>
<gene>
    <name evidence="2" type="ordered locus">RB2501_07455</name>
</gene>
<dbReference type="STRING" id="313596.RB2501_07455"/>
<dbReference type="Pfam" id="PF00378">
    <property type="entry name" value="ECH_1"/>
    <property type="match status" value="1"/>
</dbReference>
<dbReference type="AlphaFoldDB" id="A4CIG1"/>
<dbReference type="Gene3D" id="3.90.226.10">
    <property type="entry name" value="2-enoyl-CoA Hydratase, Chain A, domain 1"/>
    <property type="match status" value="1"/>
</dbReference>
<sequence>MTAARKEGSLYTQRSGPLARVEFGHPASNSFTSNLLSRLEREIDALGGDGDISVILLQSEGDRAFCAGASFDELLEIDNPETGAEFFSGFARVINAMRRCPKPIVARVHGKAVGGGVGLIAACDYALALEGASVRLSEISIGIAPLVIAPAVARKTGAAGLAELSLSPTEWKSAYWAQEKGLYARVFDSRQALDEEAEFFASQLASYPPAALTALKKALWEGTDHWGDLLPERAAETGRLALSETTQETLRKFKEKK</sequence>
<dbReference type="InterPro" id="IPR029045">
    <property type="entry name" value="ClpP/crotonase-like_dom_sf"/>
</dbReference>
<dbReference type="PANTHER" id="PTHR42964:SF1">
    <property type="entry name" value="POLYKETIDE BIOSYNTHESIS ENOYL-COA HYDRATASE PKSH-RELATED"/>
    <property type="match status" value="1"/>
</dbReference>
<dbReference type="HOGENOM" id="CLU_009834_7_3_10"/>
<proteinExistence type="inferred from homology"/>
<keyword evidence="2" id="KW-0413">Isomerase</keyword>
<dbReference type="OrthoDB" id="638407at2"/>
<reference evidence="2 3" key="1">
    <citation type="journal article" date="2009" name="J. Bacteriol.">
        <title>Complete genome sequence of Robiginitalea biformata HTCC2501.</title>
        <authorList>
            <person name="Oh H.M."/>
            <person name="Giovannoni S.J."/>
            <person name="Lee K."/>
            <person name="Ferriera S."/>
            <person name="Johnson J."/>
            <person name="Cho J.C."/>
        </authorList>
    </citation>
    <scope>NUCLEOTIDE SEQUENCE [LARGE SCALE GENOMIC DNA]</scope>
    <source>
        <strain evidence="3">ATCC BAA-864 / HTCC2501 / KCTC 12146</strain>
    </source>
</reference>
<dbReference type="Proteomes" id="UP000009049">
    <property type="component" value="Chromosome"/>
</dbReference>
<evidence type="ECO:0000313" key="2">
    <source>
        <dbReference type="EMBL" id="EAR16719.1"/>
    </source>
</evidence>
<protein>
    <submittedName>
        <fullName evidence="2">Enoyl-CoA hydratase/isomerase</fullName>
    </submittedName>
</protein>
<dbReference type="PANTHER" id="PTHR42964">
    <property type="entry name" value="ENOYL-COA HYDRATASE"/>
    <property type="match status" value="1"/>
</dbReference>
<name>A4CIG1_ROBBH</name>
<dbReference type="GO" id="GO:0016853">
    <property type="term" value="F:isomerase activity"/>
    <property type="evidence" value="ECO:0007669"/>
    <property type="project" value="UniProtKB-KW"/>
</dbReference>
<accession>A4CIG1</accession>
<dbReference type="eggNOG" id="COG1024">
    <property type="taxonomic scope" value="Bacteria"/>
</dbReference>
<dbReference type="KEGG" id="rbi:RB2501_07455"/>
<dbReference type="InterPro" id="IPR051683">
    <property type="entry name" value="Enoyl-CoA_Hydratase/Isomerase"/>
</dbReference>
<dbReference type="RefSeq" id="WP_015753476.1">
    <property type="nucleotide sequence ID" value="NC_013222.1"/>
</dbReference>
<organism evidence="2 3">
    <name type="scientific">Robiginitalea biformata (strain ATCC BAA-864 / DSM 15991 / KCTC 12146 / HTCC2501)</name>
    <dbReference type="NCBI Taxonomy" id="313596"/>
    <lineage>
        <taxon>Bacteria</taxon>
        <taxon>Pseudomonadati</taxon>
        <taxon>Bacteroidota</taxon>
        <taxon>Flavobacteriia</taxon>
        <taxon>Flavobacteriales</taxon>
        <taxon>Flavobacteriaceae</taxon>
        <taxon>Robiginitalea</taxon>
    </lineage>
</organism>
<dbReference type="SUPFAM" id="SSF52096">
    <property type="entry name" value="ClpP/crotonase"/>
    <property type="match status" value="1"/>
</dbReference>
<dbReference type="EMBL" id="CP001712">
    <property type="protein sequence ID" value="EAR16719.1"/>
    <property type="molecule type" value="Genomic_DNA"/>
</dbReference>
<evidence type="ECO:0000313" key="3">
    <source>
        <dbReference type="Proteomes" id="UP000009049"/>
    </source>
</evidence>